<gene>
    <name evidence="2" type="ORF">ADEAN_000885000</name>
</gene>
<accession>A0A7G2CN92</accession>
<protein>
    <submittedName>
        <fullName evidence="2">Uncharacterized protein</fullName>
    </submittedName>
</protein>
<keyword evidence="1" id="KW-0175">Coiled coil</keyword>
<feature type="coiled-coil region" evidence="1">
    <location>
        <begin position="34"/>
        <end position="68"/>
    </location>
</feature>
<evidence type="ECO:0000313" key="3">
    <source>
        <dbReference type="Proteomes" id="UP000515908"/>
    </source>
</evidence>
<proteinExistence type="predicted"/>
<keyword evidence="3" id="KW-1185">Reference proteome</keyword>
<dbReference type="AlphaFoldDB" id="A0A7G2CN92"/>
<reference evidence="2 3" key="1">
    <citation type="submission" date="2020-08" db="EMBL/GenBank/DDBJ databases">
        <authorList>
            <person name="Newling K."/>
            <person name="Davey J."/>
            <person name="Forrester S."/>
        </authorList>
    </citation>
    <scope>NUCLEOTIDE SEQUENCE [LARGE SCALE GENOMIC DNA]</scope>
    <source>
        <strain evidence="3">Crithidia deanei Carvalho (ATCC PRA-265)</strain>
    </source>
</reference>
<evidence type="ECO:0000313" key="2">
    <source>
        <dbReference type="EMBL" id="CAD2221318.1"/>
    </source>
</evidence>
<dbReference type="VEuPathDB" id="TriTrypDB:ADEAN_000885000"/>
<dbReference type="Proteomes" id="UP000515908">
    <property type="component" value="Chromosome 20"/>
</dbReference>
<evidence type="ECO:0000256" key="1">
    <source>
        <dbReference type="SAM" id="Coils"/>
    </source>
</evidence>
<name>A0A7G2CN92_9TRYP</name>
<organism evidence="2 3">
    <name type="scientific">Angomonas deanei</name>
    <dbReference type="NCBI Taxonomy" id="59799"/>
    <lineage>
        <taxon>Eukaryota</taxon>
        <taxon>Discoba</taxon>
        <taxon>Euglenozoa</taxon>
        <taxon>Kinetoplastea</taxon>
        <taxon>Metakinetoplastina</taxon>
        <taxon>Trypanosomatida</taxon>
        <taxon>Trypanosomatidae</taxon>
        <taxon>Strigomonadinae</taxon>
        <taxon>Angomonas</taxon>
    </lineage>
</organism>
<dbReference type="EMBL" id="LR877164">
    <property type="protein sequence ID" value="CAD2221318.1"/>
    <property type="molecule type" value="Genomic_DNA"/>
</dbReference>
<sequence length="517" mass="59148">MEDKQQSSSNAVHLIGTSLEERINTLTDAVARVKDSFQERHRALQSELRELKDNYTEAIRKLNAEAAQNHTELRKCVSSLDTSITDVEKKLESEIKTVESDLLETFRKSLEEMFLITTQKLSVFGDTHSSTLKDFEDQVDKLRVVVEAKVVNDENALVEAREEYDSARSSIIPLENRLTSLENQIPHLLRAVTNLQDSSDRDKAFYANEIQTLRITEREEENKKSLLNVSGTVAFNEIREDFAHLQEEFKSLKSKTKNMWSKLEENEQNYVVSNNLREILKQYATTGKMAELEEAVCESQKVQEDLTKKSKALEKSFNEYREECEHSRLQAANSTRDHNEPHTPPVVVEKVAENLGSEKLTHLAIEVEGIKRRLATMDVDRVNSVHDRESLEQAVYRQINSRNNPQLDAIQQDVKRQQLDSSKWLLRLEERLAAFFENLSGVESRVAGNEDMVSKLSKDMTQLLENVLKLSESNSSFRKQTEFKLTEIGNAMEDASAGKEDAISIVLAQMDDFKKGF</sequence>